<accession>A0A4R4B0P4</accession>
<dbReference type="InterPro" id="IPR038261">
    <property type="entry name" value="GPP34-like_sf"/>
</dbReference>
<protein>
    <submittedName>
        <fullName evidence="1">Uncharacterized protein</fullName>
    </submittedName>
</protein>
<gene>
    <name evidence="1" type="ORF">EC910_12841</name>
</gene>
<evidence type="ECO:0000313" key="1">
    <source>
        <dbReference type="EMBL" id="TCW46317.1"/>
    </source>
</evidence>
<organism evidence="1 2">
    <name type="scientific">Bacillus thuringiensis</name>
    <dbReference type="NCBI Taxonomy" id="1428"/>
    <lineage>
        <taxon>Bacteria</taxon>
        <taxon>Bacillati</taxon>
        <taxon>Bacillota</taxon>
        <taxon>Bacilli</taxon>
        <taxon>Bacillales</taxon>
        <taxon>Bacillaceae</taxon>
        <taxon>Bacillus</taxon>
        <taxon>Bacillus cereus group</taxon>
    </lineage>
</organism>
<name>A0A4R4B0P4_BACTU</name>
<sequence>MGMGYLQLNQNDEIEIKSSQDTNHVYLNQLILCIQNSKKRTCKGWMHYFAEKNKVMHKIFKGIIKEMQQEGIVQYQSKKLFSFISTQEKIEYIEGANTFVGYIKKDLLLRKNNKLEIILLLWKYYYGSYINEQEVLFVQKEQNIHRFIQQVQEGIIEGTQRNVLLV</sequence>
<proteinExistence type="predicted"/>
<dbReference type="AlphaFoldDB" id="A0A4R4B0P4"/>
<dbReference type="Gene3D" id="1.10.3630.10">
    <property type="entry name" value="yeast vps74-n-term truncation variant domain like"/>
    <property type="match status" value="1"/>
</dbReference>
<dbReference type="Proteomes" id="UP000295285">
    <property type="component" value="Unassembled WGS sequence"/>
</dbReference>
<evidence type="ECO:0000313" key="2">
    <source>
        <dbReference type="Proteomes" id="UP000295285"/>
    </source>
</evidence>
<dbReference type="EMBL" id="SMDG01000028">
    <property type="protein sequence ID" value="TCW46317.1"/>
    <property type="molecule type" value="Genomic_DNA"/>
</dbReference>
<comment type="caution">
    <text evidence="1">The sequence shown here is derived from an EMBL/GenBank/DDBJ whole genome shotgun (WGS) entry which is preliminary data.</text>
</comment>
<reference evidence="1 2" key="1">
    <citation type="submission" date="2019-03" db="EMBL/GenBank/DDBJ databases">
        <title>Above-ground endophytic microbial communities from plants in different locations in the United States.</title>
        <authorList>
            <person name="Frank C."/>
        </authorList>
    </citation>
    <scope>NUCLEOTIDE SEQUENCE [LARGE SCALE GENOMIC DNA]</scope>
    <source>
        <strain evidence="1 2">LP_2_YM</strain>
    </source>
</reference>